<sequence length="375" mass="44431">MTEIINTLVYDLLKLNQRNQIQAELIYDNLKVHLQPLFLKLQLQSRSEYILLCQRLHLLELPPFQVISETQNENIYLFLEGKLVLDSSEQDDLDSFESNVQYVKKKKLLFQRQLNNGYIAEKRYLQKIFSLEHSKLLYITKQSQSLLFLKHEQFIRQKRTFFVKLFEPTNQIEKQQINSLADSLLLQQFEENETIITIYQPIESMFLVYQGQVNLETKRNIMCTCSIFDSFNEDCTIAPYTARVKQQAHIFEIQKSLLIQLPIKAQNIIEDRLKMKMNLKKSLLDHHIIDLQVPEIMKSIKYDKLTPKRKKQQSLTSIATTRTSFKKLHTETFLLNNTNLTSQNSIIKQDADILMLPLKYHRHMTSRNKLNKFLN</sequence>
<organism evidence="2 3">
    <name type="scientific">Paramecium primaurelia</name>
    <dbReference type="NCBI Taxonomy" id="5886"/>
    <lineage>
        <taxon>Eukaryota</taxon>
        <taxon>Sar</taxon>
        <taxon>Alveolata</taxon>
        <taxon>Ciliophora</taxon>
        <taxon>Intramacronucleata</taxon>
        <taxon>Oligohymenophorea</taxon>
        <taxon>Peniculida</taxon>
        <taxon>Parameciidae</taxon>
        <taxon>Paramecium</taxon>
    </lineage>
</organism>
<accession>A0A8S1KBY7</accession>
<dbReference type="EMBL" id="CAJJDM010000017">
    <property type="protein sequence ID" value="CAD8053310.1"/>
    <property type="molecule type" value="Genomic_DNA"/>
</dbReference>
<protein>
    <recommendedName>
        <fullName evidence="1">Cyclic nucleotide-binding domain-containing protein</fullName>
    </recommendedName>
</protein>
<dbReference type="Proteomes" id="UP000688137">
    <property type="component" value="Unassembled WGS sequence"/>
</dbReference>
<comment type="caution">
    <text evidence="2">The sequence shown here is derived from an EMBL/GenBank/DDBJ whole genome shotgun (WGS) entry which is preliminary data.</text>
</comment>
<dbReference type="PROSITE" id="PS50042">
    <property type="entry name" value="CNMP_BINDING_3"/>
    <property type="match status" value="1"/>
</dbReference>
<evidence type="ECO:0000313" key="3">
    <source>
        <dbReference type="Proteomes" id="UP000688137"/>
    </source>
</evidence>
<gene>
    <name evidence="2" type="ORF">PPRIM_AZ9-3.1.T0200264</name>
</gene>
<keyword evidence="3" id="KW-1185">Reference proteome</keyword>
<reference evidence="2" key="1">
    <citation type="submission" date="2021-01" db="EMBL/GenBank/DDBJ databases">
        <authorList>
            <consortium name="Genoscope - CEA"/>
            <person name="William W."/>
        </authorList>
    </citation>
    <scope>NUCLEOTIDE SEQUENCE</scope>
</reference>
<name>A0A8S1KBY7_PARPR</name>
<dbReference type="AlphaFoldDB" id="A0A8S1KBY7"/>
<dbReference type="InterPro" id="IPR000595">
    <property type="entry name" value="cNMP-bd_dom"/>
</dbReference>
<evidence type="ECO:0000259" key="1">
    <source>
        <dbReference type="PROSITE" id="PS50042"/>
    </source>
</evidence>
<feature type="domain" description="Cyclic nucleotide-binding" evidence="1">
    <location>
        <begin position="168"/>
        <end position="233"/>
    </location>
</feature>
<dbReference type="OMA" id="AHIFEIQ"/>
<evidence type="ECO:0000313" key="2">
    <source>
        <dbReference type="EMBL" id="CAD8053310.1"/>
    </source>
</evidence>
<proteinExistence type="predicted"/>